<dbReference type="Proteomes" id="UP001595962">
    <property type="component" value="Unassembled WGS sequence"/>
</dbReference>
<evidence type="ECO:0000313" key="3">
    <source>
        <dbReference type="Proteomes" id="UP001595962"/>
    </source>
</evidence>
<dbReference type="EMBL" id="JBHSGB010000010">
    <property type="protein sequence ID" value="MFC4655858.1"/>
    <property type="molecule type" value="Genomic_DNA"/>
</dbReference>
<sequence length="162" mass="18593">MRDYLVLVDNIFLVLTAVGLFASLVINADNSSRLTLAIWILGNFCMERMTPMIGEVVSASGSEFRGVWYLIWAACNLLSLYAIWFVHKRFNLNIQALAKFIVLCFFSLCALQVFRYFDRDLGLNLLADVYRYGVLAINISVFPMACLWLVRCYVHHYKEAKA</sequence>
<feature type="transmembrane region" description="Helical" evidence="1">
    <location>
        <begin position="129"/>
        <end position="150"/>
    </location>
</feature>
<dbReference type="RefSeq" id="WP_377334349.1">
    <property type="nucleotide sequence ID" value="NZ_JBHSGB010000010.1"/>
</dbReference>
<organism evidence="2 3">
    <name type="scientific">Rheinheimera marina</name>
    <dbReference type="NCBI Taxonomy" id="1774958"/>
    <lineage>
        <taxon>Bacteria</taxon>
        <taxon>Pseudomonadati</taxon>
        <taxon>Pseudomonadota</taxon>
        <taxon>Gammaproteobacteria</taxon>
        <taxon>Chromatiales</taxon>
        <taxon>Chromatiaceae</taxon>
        <taxon>Rheinheimera</taxon>
    </lineage>
</organism>
<keyword evidence="3" id="KW-1185">Reference proteome</keyword>
<proteinExistence type="predicted"/>
<feature type="transmembrane region" description="Helical" evidence="1">
    <location>
        <begin position="96"/>
        <end position="117"/>
    </location>
</feature>
<keyword evidence="1" id="KW-0812">Transmembrane</keyword>
<protein>
    <recommendedName>
        <fullName evidence="4">Rod shape-determining protein MreD</fullName>
    </recommendedName>
</protein>
<feature type="transmembrane region" description="Helical" evidence="1">
    <location>
        <begin position="66"/>
        <end position="84"/>
    </location>
</feature>
<keyword evidence="1" id="KW-1133">Transmembrane helix</keyword>
<feature type="transmembrane region" description="Helical" evidence="1">
    <location>
        <begin position="7"/>
        <end position="26"/>
    </location>
</feature>
<evidence type="ECO:0000313" key="2">
    <source>
        <dbReference type="EMBL" id="MFC4655858.1"/>
    </source>
</evidence>
<comment type="caution">
    <text evidence="2">The sequence shown here is derived from an EMBL/GenBank/DDBJ whole genome shotgun (WGS) entry which is preliminary data.</text>
</comment>
<name>A0ABV9JNM2_9GAMM</name>
<gene>
    <name evidence="2" type="ORF">ACFO3I_12655</name>
</gene>
<keyword evidence="1" id="KW-0472">Membrane</keyword>
<evidence type="ECO:0008006" key="4">
    <source>
        <dbReference type="Google" id="ProtNLM"/>
    </source>
</evidence>
<accession>A0ABV9JNM2</accession>
<evidence type="ECO:0000256" key="1">
    <source>
        <dbReference type="SAM" id="Phobius"/>
    </source>
</evidence>
<reference evidence="3" key="1">
    <citation type="journal article" date="2019" name="Int. J. Syst. Evol. Microbiol.">
        <title>The Global Catalogue of Microorganisms (GCM) 10K type strain sequencing project: providing services to taxonomists for standard genome sequencing and annotation.</title>
        <authorList>
            <consortium name="The Broad Institute Genomics Platform"/>
            <consortium name="The Broad Institute Genome Sequencing Center for Infectious Disease"/>
            <person name="Wu L."/>
            <person name="Ma J."/>
        </authorList>
    </citation>
    <scope>NUCLEOTIDE SEQUENCE [LARGE SCALE GENOMIC DNA]</scope>
    <source>
        <strain evidence="3">DT28</strain>
    </source>
</reference>